<dbReference type="RefSeq" id="WP_264325480.1">
    <property type="nucleotide sequence ID" value="NZ_JADEXQ010000040.1"/>
</dbReference>
<keyword evidence="2" id="KW-1185">Reference proteome</keyword>
<dbReference type="PANTHER" id="PTHR35788:SF1">
    <property type="entry name" value="EXPORTED PROTEIN"/>
    <property type="match status" value="1"/>
</dbReference>
<comment type="caution">
    <text evidence="1">The sequence shown here is derived from an EMBL/GenBank/DDBJ whole genome shotgun (WGS) entry which is preliminary data.</text>
</comment>
<dbReference type="InterPro" id="IPR052913">
    <property type="entry name" value="Glycopeptide_resist_protein"/>
</dbReference>
<dbReference type="AlphaFoldDB" id="A0A928Z4X3"/>
<evidence type="ECO:0000313" key="2">
    <source>
        <dbReference type="Proteomes" id="UP000625316"/>
    </source>
</evidence>
<gene>
    <name evidence="1" type="ORF">IQ266_13000</name>
</gene>
<dbReference type="PANTHER" id="PTHR35788">
    <property type="entry name" value="EXPORTED PROTEIN-RELATED"/>
    <property type="match status" value="1"/>
</dbReference>
<organism evidence="1 2">
    <name type="scientific">Romeriopsis navalis LEGE 11480</name>
    <dbReference type="NCBI Taxonomy" id="2777977"/>
    <lineage>
        <taxon>Bacteria</taxon>
        <taxon>Bacillati</taxon>
        <taxon>Cyanobacteriota</taxon>
        <taxon>Cyanophyceae</taxon>
        <taxon>Leptolyngbyales</taxon>
        <taxon>Leptolyngbyaceae</taxon>
        <taxon>Romeriopsis</taxon>
        <taxon>Romeriopsis navalis</taxon>
    </lineage>
</organism>
<dbReference type="InterPro" id="IPR007391">
    <property type="entry name" value="Vancomycin_resist_VanW"/>
</dbReference>
<reference evidence="1" key="1">
    <citation type="submission" date="2020-10" db="EMBL/GenBank/DDBJ databases">
        <authorList>
            <person name="Castelo-Branco R."/>
            <person name="Eusebio N."/>
            <person name="Adriana R."/>
            <person name="Vieira A."/>
            <person name="Brugerolle De Fraissinette N."/>
            <person name="Rezende De Castro R."/>
            <person name="Schneider M.P."/>
            <person name="Vasconcelos V."/>
            <person name="Leao P.N."/>
        </authorList>
    </citation>
    <scope>NUCLEOTIDE SEQUENCE</scope>
    <source>
        <strain evidence="1">LEGE 11480</strain>
    </source>
</reference>
<dbReference type="Pfam" id="PF04294">
    <property type="entry name" value="VanW"/>
    <property type="match status" value="1"/>
</dbReference>
<accession>A0A928Z4X3</accession>
<name>A0A928Z4X3_9CYAN</name>
<dbReference type="EMBL" id="JADEXQ010000040">
    <property type="protein sequence ID" value="MBE9030650.1"/>
    <property type="molecule type" value="Genomic_DNA"/>
</dbReference>
<proteinExistence type="predicted"/>
<evidence type="ECO:0000313" key="1">
    <source>
        <dbReference type="EMBL" id="MBE9030650.1"/>
    </source>
</evidence>
<sequence>MSWFTPIKRSIPHAWKVGVQAQRRQFQDKRSGIWSQFATPATALTPNSWQAQIHIAQALKPSSYAENKWHNLAMAMQQLEPVIIRPGQIFSFWHAVGEPNTKRGYRAGRALMNNKLKAVVGGGLCQLSGLIHYLALHTDFEVLERHSHSKDIYTDDTRFAPLGSDATVVYGYKDLRIKNQTETPIRFQFELYKTHITATIMSLDAIPAYDVEFLVSDRPHQKCVRTIRHKPHSRHPELYGTTVYSI</sequence>
<protein>
    <submittedName>
        <fullName evidence="1">VanW family protein</fullName>
    </submittedName>
</protein>
<dbReference type="Proteomes" id="UP000625316">
    <property type="component" value="Unassembled WGS sequence"/>
</dbReference>